<dbReference type="Gene3D" id="3.90.550.10">
    <property type="entry name" value="Spore Coat Polysaccharide Biosynthesis Protein SpsA, Chain A"/>
    <property type="match status" value="1"/>
</dbReference>
<reference evidence="6 7" key="1">
    <citation type="submission" date="2021-03" db="EMBL/GenBank/DDBJ databases">
        <authorList>
            <person name="Gilmore M.S."/>
            <person name="Schwartzman J."/>
            <person name="Van Tyne D."/>
            <person name="Martin M."/>
            <person name="Earl A.M."/>
            <person name="Manson A.L."/>
            <person name="Straub T."/>
            <person name="Salamzade R."/>
            <person name="Saavedra J."/>
            <person name="Lebreton F."/>
            <person name="Prichula J."/>
            <person name="Schaufler K."/>
            <person name="Gaca A."/>
            <person name="Sgardioli B."/>
            <person name="Wagenaar J."/>
            <person name="Strong T."/>
        </authorList>
    </citation>
    <scope>NUCLEOTIDE SEQUENCE [LARGE SCALE GENOMIC DNA]</scope>
    <source>
        <strain evidence="6 7">665A</strain>
    </source>
</reference>
<keyword evidence="3" id="KW-0328">Glycosyltransferase</keyword>
<evidence type="ECO:0000256" key="1">
    <source>
        <dbReference type="ARBA" id="ARBA00004776"/>
    </source>
</evidence>
<evidence type="ECO:0000313" key="6">
    <source>
        <dbReference type="EMBL" id="MEO1768387.1"/>
    </source>
</evidence>
<comment type="caution">
    <text evidence="6">The sequence shown here is derived from an EMBL/GenBank/DDBJ whole genome shotgun (WGS) entry which is preliminary data.</text>
</comment>
<protein>
    <recommendedName>
        <fullName evidence="5">Glycosyltransferase 2-like domain-containing protein</fullName>
    </recommendedName>
</protein>
<evidence type="ECO:0000313" key="7">
    <source>
        <dbReference type="Proteomes" id="UP000664357"/>
    </source>
</evidence>
<organism evidence="6 7">
    <name type="scientific">Candidatus Enterococcus ferrettii</name>
    <dbReference type="NCBI Taxonomy" id="2815324"/>
    <lineage>
        <taxon>Bacteria</taxon>
        <taxon>Bacillati</taxon>
        <taxon>Bacillota</taxon>
        <taxon>Bacilli</taxon>
        <taxon>Lactobacillales</taxon>
        <taxon>Enterococcaceae</taxon>
        <taxon>Enterococcus</taxon>
    </lineage>
</organism>
<evidence type="ECO:0000256" key="3">
    <source>
        <dbReference type="ARBA" id="ARBA00022676"/>
    </source>
</evidence>
<comment type="similarity">
    <text evidence="2">Belongs to the glycosyltransferase 2 family.</text>
</comment>
<dbReference type="PANTHER" id="PTHR43179:SF12">
    <property type="entry name" value="GALACTOFURANOSYLTRANSFERASE GLFT2"/>
    <property type="match status" value="1"/>
</dbReference>
<name>A0ABV0EKQ0_9ENTE</name>
<gene>
    <name evidence="6" type="ORF">JZO67_000298</name>
</gene>
<accession>A0ABV0EKQ0</accession>
<proteinExistence type="inferred from homology"/>
<reference evidence="6 7" key="2">
    <citation type="submission" date="2024-02" db="EMBL/GenBank/DDBJ databases">
        <title>The Genome Sequence of Enterococcus sp. DIV0159.</title>
        <authorList>
            <person name="Earl A."/>
            <person name="Manson A."/>
            <person name="Gilmore M."/>
            <person name="Sanders J."/>
            <person name="Shea T."/>
            <person name="Howe W."/>
            <person name="Livny J."/>
            <person name="Cuomo C."/>
            <person name="Neafsey D."/>
            <person name="Birren B."/>
        </authorList>
    </citation>
    <scope>NUCLEOTIDE SEQUENCE [LARGE SCALE GENOMIC DNA]</scope>
    <source>
        <strain evidence="6 7">665A</strain>
    </source>
</reference>
<dbReference type="Proteomes" id="UP000664357">
    <property type="component" value="Unassembled WGS sequence"/>
</dbReference>
<keyword evidence="7" id="KW-1185">Reference proteome</keyword>
<keyword evidence="4" id="KW-0808">Transferase</keyword>
<dbReference type="EMBL" id="JAFREL020000001">
    <property type="protein sequence ID" value="MEO1768387.1"/>
    <property type="molecule type" value="Genomic_DNA"/>
</dbReference>
<dbReference type="PANTHER" id="PTHR43179">
    <property type="entry name" value="RHAMNOSYLTRANSFERASE WBBL"/>
    <property type="match status" value="1"/>
</dbReference>
<dbReference type="InterPro" id="IPR001173">
    <property type="entry name" value="Glyco_trans_2-like"/>
</dbReference>
<evidence type="ECO:0000256" key="4">
    <source>
        <dbReference type="ARBA" id="ARBA00022679"/>
    </source>
</evidence>
<dbReference type="InterPro" id="IPR029044">
    <property type="entry name" value="Nucleotide-diphossugar_trans"/>
</dbReference>
<dbReference type="Pfam" id="PF00535">
    <property type="entry name" value="Glycos_transf_2"/>
    <property type="match status" value="1"/>
</dbReference>
<sequence length="303" mass="36027">MFMICYLVLHYKNLSDTKKCIQSIMNISTSEDKILIVDNGSGDHSGSELKEIYKNNQKVSILILEQNLGFSKGNNIGYEFLRSNYDPDFIVVTNNDVVFHQETFQKKIREIYNKKHFYILGPDVYIPRNDDHQNPLFKKGISIPELEKEILEYENYEKKPKTFKRRLFLHKLKRRIYSNFEFARKLDSLVRNKDEIDYNLGYENVGLQGSCLIISADYITKEVKLFDPEPFLYCEEIFLYYKCLKKKYKTVYSPEIAIRHEEAASFKKSNKNELDRIRFMLKHHVLARKMLLEYLQNDTKQST</sequence>
<comment type="pathway">
    <text evidence="1">Cell wall biogenesis; cell wall polysaccharide biosynthesis.</text>
</comment>
<dbReference type="SUPFAM" id="SSF53448">
    <property type="entry name" value="Nucleotide-diphospho-sugar transferases"/>
    <property type="match status" value="1"/>
</dbReference>
<feature type="domain" description="Glycosyltransferase 2-like" evidence="5">
    <location>
        <begin position="11"/>
        <end position="135"/>
    </location>
</feature>
<evidence type="ECO:0000259" key="5">
    <source>
        <dbReference type="Pfam" id="PF00535"/>
    </source>
</evidence>
<evidence type="ECO:0000256" key="2">
    <source>
        <dbReference type="ARBA" id="ARBA00006739"/>
    </source>
</evidence>